<dbReference type="Proteomes" id="UP000198597">
    <property type="component" value="Unassembled WGS sequence"/>
</dbReference>
<feature type="chain" id="PRO_5039170492" description="SipW-cognate class signal peptide" evidence="1">
    <location>
        <begin position="26"/>
        <end position="209"/>
    </location>
</feature>
<name>A0A1H0TLP0_9CLOT</name>
<evidence type="ECO:0000256" key="1">
    <source>
        <dbReference type="SAM" id="SignalP"/>
    </source>
</evidence>
<gene>
    <name evidence="2" type="ORF">SAMN04488529_10797</name>
</gene>
<sequence length="209" mass="21742">MNKRKFLIGLSVAGALIFGGTLSFASMRDADTAQVNKLAIESKQVNTEAKQTNIEATPVDTNAIESGVDTNSVATNEVATEASNAPAEVTNEVQKQLLVSPAPEEKVATVKEASNDVAKAIDSQNSCSNACPSTFTNGCNQGCESTCVNECNQGCQSTGTSNSTKENNNCSNSNGCSKVKVIQGENVDNTTNGTCPTQSTTNTCPNTNE</sequence>
<evidence type="ECO:0000313" key="3">
    <source>
        <dbReference type="Proteomes" id="UP000198597"/>
    </source>
</evidence>
<organism evidence="2 3">
    <name type="scientific">Clostridium gasigenes</name>
    <dbReference type="NCBI Taxonomy" id="94869"/>
    <lineage>
        <taxon>Bacteria</taxon>
        <taxon>Bacillati</taxon>
        <taxon>Bacillota</taxon>
        <taxon>Clostridia</taxon>
        <taxon>Eubacteriales</taxon>
        <taxon>Clostridiaceae</taxon>
        <taxon>Clostridium</taxon>
    </lineage>
</organism>
<keyword evidence="3" id="KW-1185">Reference proteome</keyword>
<protein>
    <recommendedName>
        <fullName evidence="4">SipW-cognate class signal peptide</fullName>
    </recommendedName>
</protein>
<dbReference type="EMBL" id="FNJM01000007">
    <property type="protein sequence ID" value="SDP54446.1"/>
    <property type="molecule type" value="Genomic_DNA"/>
</dbReference>
<evidence type="ECO:0008006" key="4">
    <source>
        <dbReference type="Google" id="ProtNLM"/>
    </source>
</evidence>
<accession>A0A1H0TLP0</accession>
<keyword evidence="1" id="KW-0732">Signal</keyword>
<proteinExistence type="predicted"/>
<dbReference type="RefSeq" id="WP_089970353.1">
    <property type="nucleotide sequence ID" value="NZ_FNJM01000007.1"/>
</dbReference>
<feature type="signal peptide" evidence="1">
    <location>
        <begin position="1"/>
        <end position="25"/>
    </location>
</feature>
<evidence type="ECO:0000313" key="2">
    <source>
        <dbReference type="EMBL" id="SDP54446.1"/>
    </source>
</evidence>
<reference evidence="2 3" key="1">
    <citation type="submission" date="2016-10" db="EMBL/GenBank/DDBJ databases">
        <authorList>
            <person name="de Groot N.N."/>
        </authorList>
    </citation>
    <scope>NUCLEOTIDE SEQUENCE [LARGE SCALE GENOMIC DNA]</scope>
    <source>
        <strain evidence="2 3">DSM 12272</strain>
    </source>
</reference>
<dbReference type="AlphaFoldDB" id="A0A1H0TLP0"/>